<comment type="caution">
    <text evidence="1">The sequence shown here is derived from an EMBL/GenBank/DDBJ whole genome shotgun (WGS) entry which is preliminary data.</text>
</comment>
<gene>
    <name evidence="1" type="ORF">SDC9_137624</name>
</gene>
<accession>A0A645DP01</accession>
<dbReference type="EMBL" id="VSSQ01037735">
    <property type="protein sequence ID" value="MPM90503.1"/>
    <property type="molecule type" value="Genomic_DNA"/>
</dbReference>
<name>A0A645DP01_9ZZZZ</name>
<reference evidence="1" key="1">
    <citation type="submission" date="2019-08" db="EMBL/GenBank/DDBJ databases">
        <authorList>
            <person name="Kucharzyk K."/>
            <person name="Murdoch R.W."/>
            <person name="Higgins S."/>
            <person name="Loffler F."/>
        </authorList>
    </citation>
    <scope>NUCLEOTIDE SEQUENCE</scope>
</reference>
<evidence type="ECO:0000313" key="1">
    <source>
        <dbReference type="EMBL" id="MPM90503.1"/>
    </source>
</evidence>
<sequence>MRPYLIVVSDPTLRQHLCFQHRVKEFAIQEFCSHTSIKAFDVSVLPWTTWLNIDSDGTRVFQPLADLLGGEFTSVIASHILRNTADQHEVR</sequence>
<dbReference type="AlphaFoldDB" id="A0A645DP01"/>
<organism evidence="1">
    <name type="scientific">bioreactor metagenome</name>
    <dbReference type="NCBI Taxonomy" id="1076179"/>
    <lineage>
        <taxon>unclassified sequences</taxon>
        <taxon>metagenomes</taxon>
        <taxon>ecological metagenomes</taxon>
    </lineage>
</organism>
<proteinExistence type="predicted"/>
<protein>
    <submittedName>
        <fullName evidence="1">Uncharacterized protein</fullName>
    </submittedName>
</protein>